<feature type="domain" description="RNA polymerase sigma factor 70 region 4 type 2" evidence="6">
    <location>
        <begin position="115"/>
        <end position="160"/>
    </location>
</feature>
<dbReference type="InterPro" id="IPR013325">
    <property type="entry name" value="RNA_pol_sigma_r2"/>
</dbReference>
<dbReference type="KEGG" id="ble:BleG1_1119"/>
<accession>A0A060LUC9</accession>
<evidence type="ECO:0000259" key="5">
    <source>
        <dbReference type="Pfam" id="PF04542"/>
    </source>
</evidence>
<dbReference type="EMBL" id="CP003923">
    <property type="protein sequence ID" value="AIC93722.1"/>
    <property type="molecule type" value="Genomic_DNA"/>
</dbReference>
<dbReference type="Pfam" id="PF04542">
    <property type="entry name" value="Sigma70_r2"/>
    <property type="match status" value="1"/>
</dbReference>
<evidence type="ECO:0000256" key="2">
    <source>
        <dbReference type="ARBA" id="ARBA00023015"/>
    </source>
</evidence>
<dbReference type="Gene3D" id="1.10.1740.10">
    <property type="match status" value="1"/>
</dbReference>
<organism evidence="7 8">
    <name type="scientific">Shouchella lehensis G1</name>
    <dbReference type="NCBI Taxonomy" id="1246626"/>
    <lineage>
        <taxon>Bacteria</taxon>
        <taxon>Bacillati</taxon>
        <taxon>Bacillota</taxon>
        <taxon>Bacilli</taxon>
        <taxon>Bacillales</taxon>
        <taxon>Bacillaceae</taxon>
        <taxon>Shouchella</taxon>
    </lineage>
</organism>
<dbReference type="InterPro" id="IPR007627">
    <property type="entry name" value="RNA_pol_sigma70_r2"/>
</dbReference>
<dbReference type="PANTHER" id="PTHR43133">
    <property type="entry name" value="RNA POLYMERASE ECF-TYPE SIGMA FACTO"/>
    <property type="match status" value="1"/>
</dbReference>
<evidence type="ECO:0000256" key="4">
    <source>
        <dbReference type="ARBA" id="ARBA00023163"/>
    </source>
</evidence>
<dbReference type="Pfam" id="PF08281">
    <property type="entry name" value="Sigma70_r4_2"/>
    <property type="match status" value="1"/>
</dbReference>
<evidence type="ECO:0000256" key="1">
    <source>
        <dbReference type="ARBA" id="ARBA00010641"/>
    </source>
</evidence>
<dbReference type="NCBIfam" id="TIGR02937">
    <property type="entry name" value="sigma70-ECF"/>
    <property type="match status" value="1"/>
</dbReference>
<dbReference type="OrthoDB" id="3472490at2"/>
<keyword evidence="4" id="KW-0804">Transcription</keyword>
<dbReference type="GO" id="GO:0016987">
    <property type="term" value="F:sigma factor activity"/>
    <property type="evidence" value="ECO:0007669"/>
    <property type="project" value="UniProtKB-KW"/>
</dbReference>
<dbReference type="SUPFAM" id="SSF88946">
    <property type="entry name" value="Sigma2 domain of RNA polymerase sigma factors"/>
    <property type="match status" value="1"/>
</dbReference>
<dbReference type="Proteomes" id="UP000027142">
    <property type="component" value="Chromosome"/>
</dbReference>
<keyword evidence="3" id="KW-0731">Sigma factor</keyword>
<dbReference type="PATRIC" id="fig|1246626.3.peg.1123"/>
<keyword evidence="8" id="KW-1185">Reference proteome</keyword>
<dbReference type="RefSeq" id="WP_038478169.1">
    <property type="nucleotide sequence ID" value="NZ_CP003923.1"/>
</dbReference>
<evidence type="ECO:0000313" key="7">
    <source>
        <dbReference type="EMBL" id="AIC93722.1"/>
    </source>
</evidence>
<name>A0A060LUC9_9BACI</name>
<dbReference type="Gene3D" id="1.10.10.10">
    <property type="entry name" value="Winged helix-like DNA-binding domain superfamily/Winged helix DNA-binding domain"/>
    <property type="match status" value="1"/>
</dbReference>
<comment type="similarity">
    <text evidence="1">Belongs to the sigma-70 factor family. ECF subfamily.</text>
</comment>
<evidence type="ECO:0000313" key="8">
    <source>
        <dbReference type="Proteomes" id="UP000027142"/>
    </source>
</evidence>
<dbReference type="GO" id="GO:0003677">
    <property type="term" value="F:DNA binding"/>
    <property type="evidence" value="ECO:0007669"/>
    <property type="project" value="InterPro"/>
</dbReference>
<dbReference type="InterPro" id="IPR014284">
    <property type="entry name" value="RNA_pol_sigma-70_dom"/>
</dbReference>
<keyword evidence="2" id="KW-0805">Transcription regulation</keyword>
<dbReference type="InterPro" id="IPR036388">
    <property type="entry name" value="WH-like_DNA-bd_sf"/>
</dbReference>
<dbReference type="HOGENOM" id="CLU_047691_3_4_9"/>
<dbReference type="PANTHER" id="PTHR43133:SF60">
    <property type="entry name" value="RNA POLYMERASE SIGMA FACTOR SIGV"/>
    <property type="match status" value="1"/>
</dbReference>
<dbReference type="STRING" id="1246626.BleG1_1119"/>
<dbReference type="GO" id="GO:0006352">
    <property type="term" value="P:DNA-templated transcription initiation"/>
    <property type="evidence" value="ECO:0007669"/>
    <property type="project" value="InterPro"/>
</dbReference>
<protein>
    <submittedName>
        <fullName evidence="7">RNA polymerase sigma factor 70</fullName>
    </submittedName>
</protein>
<proteinExistence type="inferred from homology"/>
<reference evidence="7 8" key="1">
    <citation type="journal article" date="2014" name="Gene">
        <title>A comparative genomic analysis of the alkalitolerant soil bacterium Bacillus lehensis G1.</title>
        <authorList>
            <person name="Noor Y.M."/>
            <person name="Samsulrizal N.H."/>
            <person name="Jema'on N.A."/>
            <person name="Low K.O."/>
            <person name="Ramli A.N."/>
            <person name="Alias N.I."/>
            <person name="Damis S.I."/>
            <person name="Fuzi S.F."/>
            <person name="Isa M.N."/>
            <person name="Murad A.M."/>
            <person name="Raih M.F."/>
            <person name="Bakar F.D."/>
            <person name="Najimudin N."/>
            <person name="Mahadi N.M."/>
            <person name="Illias R.M."/>
        </authorList>
    </citation>
    <scope>NUCLEOTIDE SEQUENCE [LARGE SCALE GENOMIC DNA]</scope>
    <source>
        <strain evidence="7 8">G1</strain>
    </source>
</reference>
<evidence type="ECO:0000256" key="3">
    <source>
        <dbReference type="ARBA" id="ARBA00023082"/>
    </source>
</evidence>
<dbReference type="InterPro" id="IPR013324">
    <property type="entry name" value="RNA_pol_sigma_r3/r4-like"/>
</dbReference>
<dbReference type="InterPro" id="IPR013249">
    <property type="entry name" value="RNA_pol_sigma70_r4_t2"/>
</dbReference>
<dbReference type="InterPro" id="IPR039425">
    <property type="entry name" value="RNA_pol_sigma-70-like"/>
</dbReference>
<gene>
    <name evidence="7" type="ORF">BleG1_1119</name>
</gene>
<feature type="domain" description="RNA polymerase sigma-70 region 2" evidence="5">
    <location>
        <begin position="24"/>
        <end position="90"/>
    </location>
</feature>
<dbReference type="SUPFAM" id="SSF88659">
    <property type="entry name" value="Sigma3 and sigma4 domains of RNA polymerase sigma factors"/>
    <property type="match status" value="1"/>
</dbReference>
<evidence type="ECO:0000259" key="6">
    <source>
        <dbReference type="Pfam" id="PF08281"/>
    </source>
</evidence>
<dbReference type="eggNOG" id="COG1595">
    <property type="taxonomic scope" value="Bacteria"/>
</dbReference>
<sequence length="178" mass="21335">MEEPLEVLIQKAQKGEEEALAVLLTDHYDRVYRFLLKITFDPDYAAELTQETMTKAIIAIKSYKMKKAAFSTWLFQIATNVFIDKKRKKKHEDEYVRMQRLQWSMKEEPHTEWLDIQDVLMKLDRKKRIPFLLKHYYGYSYEEVGRICQIRIGTAKSRVNSAVDFIRKELKHDEGNRR</sequence>
<dbReference type="AlphaFoldDB" id="A0A060LUC9"/>